<organism evidence="1 2">
    <name type="scientific">Irpex rosettiformis</name>
    <dbReference type="NCBI Taxonomy" id="378272"/>
    <lineage>
        <taxon>Eukaryota</taxon>
        <taxon>Fungi</taxon>
        <taxon>Dikarya</taxon>
        <taxon>Basidiomycota</taxon>
        <taxon>Agaricomycotina</taxon>
        <taxon>Agaricomycetes</taxon>
        <taxon>Polyporales</taxon>
        <taxon>Irpicaceae</taxon>
        <taxon>Irpex</taxon>
    </lineage>
</organism>
<reference evidence="1" key="1">
    <citation type="journal article" date="2021" name="Environ. Microbiol.">
        <title>Gene family expansions and transcriptome signatures uncover fungal adaptations to wood decay.</title>
        <authorList>
            <person name="Hage H."/>
            <person name="Miyauchi S."/>
            <person name="Viragh M."/>
            <person name="Drula E."/>
            <person name="Min B."/>
            <person name="Chaduli D."/>
            <person name="Navarro D."/>
            <person name="Favel A."/>
            <person name="Norest M."/>
            <person name="Lesage-Meessen L."/>
            <person name="Balint B."/>
            <person name="Merenyi Z."/>
            <person name="de Eugenio L."/>
            <person name="Morin E."/>
            <person name="Martinez A.T."/>
            <person name="Baldrian P."/>
            <person name="Stursova M."/>
            <person name="Martinez M.J."/>
            <person name="Novotny C."/>
            <person name="Magnuson J.K."/>
            <person name="Spatafora J.W."/>
            <person name="Maurice S."/>
            <person name="Pangilinan J."/>
            <person name="Andreopoulos W."/>
            <person name="LaButti K."/>
            <person name="Hundley H."/>
            <person name="Na H."/>
            <person name="Kuo A."/>
            <person name="Barry K."/>
            <person name="Lipzen A."/>
            <person name="Henrissat B."/>
            <person name="Riley R."/>
            <person name="Ahrendt S."/>
            <person name="Nagy L.G."/>
            <person name="Grigoriev I.V."/>
            <person name="Martin F."/>
            <person name="Rosso M.N."/>
        </authorList>
    </citation>
    <scope>NUCLEOTIDE SEQUENCE</scope>
    <source>
        <strain evidence="1">CBS 384.51</strain>
    </source>
</reference>
<name>A0ACB8U4E0_9APHY</name>
<protein>
    <submittedName>
        <fullName evidence="1">Prefoldin beta-like protein</fullName>
    </submittedName>
</protein>
<sequence>MATTTAKKPQQAKLPQLSQQGMFDFHYFSWFYIQQNYARFQSDLQQLASKIGELEQEAEEHTLVLATLDEALAEEPDRKCFRLVGGVLVERTVKEVVPALQTNRNGIQQVISTLAEQYKTKEGDFESFKRDYHIRPAPAA</sequence>
<evidence type="ECO:0000313" key="2">
    <source>
        <dbReference type="Proteomes" id="UP001055072"/>
    </source>
</evidence>
<proteinExistence type="predicted"/>
<gene>
    <name evidence="1" type="ORF">BDY19DRAFT_985064</name>
</gene>
<evidence type="ECO:0000313" key="1">
    <source>
        <dbReference type="EMBL" id="KAI0089051.1"/>
    </source>
</evidence>
<dbReference type="Proteomes" id="UP001055072">
    <property type="component" value="Unassembled WGS sequence"/>
</dbReference>
<comment type="caution">
    <text evidence="1">The sequence shown here is derived from an EMBL/GenBank/DDBJ whole genome shotgun (WGS) entry which is preliminary data.</text>
</comment>
<accession>A0ACB8U4E0</accession>
<keyword evidence="2" id="KW-1185">Reference proteome</keyword>
<dbReference type="EMBL" id="MU274911">
    <property type="protein sequence ID" value="KAI0089051.1"/>
    <property type="molecule type" value="Genomic_DNA"/>
</dbReference>